<keyword evidence="2" id="KW-1185">Reference proteome</keyword>
<gene>
    <name evidence="1" type="ORF">NPIL_133991</name>
</gene>
<dbReference type="Proteomes" id="UP000887013">
    <property type="component" value="Unassembled WGS sequence"/>
</dbReference>
<dbReference type="EMBL" id="BMAW01079724">
    <property type="protein sequence ID" value="GFU16484.1"/>
    <property type="molecule type" value="Genomic_DNA"/>
</dbReference>
<organism evidence="1 2">
    <name type="scientific">Nephila pilipes</name>
    <name type="common">Giant wood spider</name>
    <name type="synonym">Nephila maculata</name>
    <dbReference type="NCBI Taxonomy" id="299642"/>
    <lineage>
        <taxon>Eukaryota</taxon>
        <taxon>Metazoa</taxon>
        <taxon>Ecdysozoa</taxon>
        <taxon>Arthropoda</taxon>
        <taxon>Chelicerata</taxon>
        <taxon>Arachnida</taxon>
        <taxon>Araneae</taxon>
        <taxon>Araneomorphae</taxon>
        <taxon>Entelegynae</taxon>
        <taxon>Araneoidea</taxon>
        <taxon>Nephilidae</taxon>
        <taxon>Nephila</taxon>
    </lineage>
</organism>
<name>A0A8X6UGY0_NEPPI</name>
<accession>A0A8X6UGY0</accession>
<comment type="caution">
    <text evidence="1">The sequence shown here is derived from an EMBL/GenBank/DDBJ whole genome shotgun (WGS) entry which is preliminary data.</text>
</comment>
<feature type="non-terminal residue" evidence="1">
    <location>
        <position position="53"/>
    </location>
</feature>
<reference evidence="1" key="1">
    <citation type="submission" date="2020-08" db="EMBL/GenBank/DDBJ databases">
        <title>Multicomponent nature underlies the extraordinary mechanical properties of spider dragline silk.</title>
        <authorList>
            <person name="Kono N."/>
            <person name="Nakamura H."/>
            <person name="Mori M."/>
            <person name="Yoshida Y."/>
            <person name="Ohtoshi R."/>
            <person name="Malay A.D."/>
            <person name="Moran D.A.P."/>
            <person name="Tomita M."/>
            <person name="Numata K."/>
            <person name="Arakawa K."/>
        </authorList>
    </citation>
    <scope>NUCLEOTIDE SEQUENCE</scope>
</reference>
<evidence type="ECO:0000313" key="2">
    <source>
        <dbReference type="Proteomes" id="UP000887013"/>
    </source>
</evidence>
<evidence type="ECO:0000313" key="1">
    <source>
        <dbReference type="EMBL" id="GFU16484.1"/>
    </source>
</evidence>
<proteinExistence type="predicted"/>
<dbReference type="AlphaFoldDB" id="A0A8X6UGY0"/>
<sequence>MIKGPDSSGLFVGKKKRTLYPTLRIRGTTFGKYLPNPFVHGTIKIGSLPIALS</sequence>
<protein>
    <submittedName>
        <fullName evidence="1">Uncharacterized protein</fullName>
    </submittedName>
</protein>